<dbReference type="PANTHER" id="PTHR48073:SF2">
    <property type="entry name" value="O-SUCCINYLBENZOATE SYNTHASE"/>
    <property type="match status" value="1"/>
</dbReference>
<evidence type="ECO:0000256" key="2">
    <source>
        <dbReference type="ARBA" id="ARBA00022723"/>
    </source>
</evidence>
<dbReference type="Gene3D" id="3.30.390.10">
    <property type="entry name" value="Enolase-like, N-terminal domain"/>
    <property type="match status" value="1"/>
</dbReference>
<dbReference type="InterPro" id="IPR029065">
    <property type="entry name" value="Enolase_C-like"/>
</dbReference>
<comment type="similarity">
    <text evidence="1">Belongs to the mandelate racemase/muconate lactonizing enzyme family.</text>
</comment>
<evidence type="ECO:0000259" key="4">
    <source>
        <dbReference type="SMART" id="SM00922"/>
    </source>
</evidence>
<dbReference type="Gene3D" id="3.20.20.120">
    <property type="entry name" value="Enolase-like C-terminal domain"/>
    <property type="match status" value="1"/>
</dbReference>
<dbReference type="AlphaFoldDB" id="A0A1G2IGS4"/>
<dbReference type="Pfam" id="PF13378">
    <property type="entry name" value="MR_MLE_C"/>
    <property type="match status" value="1"/>
</dbReference>
<dbReference type="Proteomes" id="UP000178826">
    <property type="component" value="Unassembled WGS sequence"/>
</dbReference>
<reference evidence="5 6" key="1">
    <citation type="journal article" date="2016" name="Nat. Commun.">
        <title>Thousands of microbial genomes shed light on interconnected biogeochemical processes in an aquifer system.</title>
        <authorList>
            <person name="Anantharaman K."/>
            <person name="Brown C.T."/>
            <person name="Hug L.A."/>
            <person name="Sharon I."/>
            <person name="Castelle C.J."/>
            <person name="Probst A.J."/>
            <person name="Thomas B.C."/>
            <person name="Singh A."/>
            <person name="Wilkins M.J."/>
            <person name="Karaoz U."/>
            <person name="Brodie E.L."/>
            <person name="Williams K.H."/>
            <person name="Hubbard S.S."/>
            <person name="Banfield J.F."/>
        </authorList>
    </citation>
    <scope>NUCLEOTIDE SEQUENCE [LARGE SCALE GENOMIC DNA]</scope>
</reference>
<dbReference type="GO" id="GO:0016854">
    <property type="term" value="F:racemase and epimerase activity"/>
    <property type="evidence" value="ECO:0007669"/>
    <property type="project" value="UniProtKB-ARBA"/>
</dbReference>
<dbReference type="SUPFAM" id="SSF51604">
    <property type="entry name" value="Enolase C-terminal domain-like"/>
    <property type="match status" value="1"/>
</dbReference>
<dbReference type="InterPro" id="IPR036849">
    <property type="entry name" value="Enolase-like_C_sf"/>
</dbReference>
<dbReference type="SFLD" id="SFLDS00001">
    <property type="entry name" value="Enolase"/>
    <property type="match status" value="1"/>
</dbReference>
<dbReference type="SUPFAM" id="SSF54826">
    <property type="entry name" value="Enolase N-terminal domain-like"/>
    <property type="match status" value="1"/>
</dbReference>
<keyword evidence="3" id="KW-0413">Isomerase</keyword>
<sequence>MALEKIETKKNFIPLKEPFKYALASMTELPYVLVTVTENNIIGIGESSPAPDVTGETQESVINIINFIKPLITGKPVENKKDIENILKILDAYVSNNQAAKSGLEMALFDLLGKKKNLPVYKILNGKNKKEIKLQKTFGFLNENNLENEVRESIAEAKSLGAEIIKYKVGLNKKYDLDLVKFIRKYNPKIKIVLDVNQGWKNFKKASPMFSALKKYNISWIEQPVLAYDYEGSAALKKKYKIPVMIDEGLKTISDCKLIKIKKAANLVNIKITKVGGFLKAKEIIDFCDKNEIKYMLGDMVHSNIATAANLHLATLGNFVSYDIDNSRVKEDVASGLQKNNLIYKIPQDPGLGVSIKL</sequence>
<gene>
    <name evidence="5" type="ORF">A2998_02040</name>
</gene>
<comment type="caution">
    <text evidence="5">The sequence shown here is derived from an EMBL/GenBank/DDBJ whole genome shotgun (WGS) entry which is preliminary data.</text>
</comment>
<accession>A0A1G2IGS4</accession>
<dbReference type="SMART" id="SM00922">
    <property type="entry name" value="MR_MLE"/>
    <property type="match status" value="1"/>
</dbReference>
<evidence type="ECO:0000256" key="3">
    <source>
        <dbReference type="ARBA" id="ARBA00023235"/>
    </source>
</evidence>
<name>A0A1G2IGS4_9BACT</name>
<dbReference type="InterPro" id="IPR013341">
    <property type="entry name" value="Mandelate_racemase_N_dom"/>
</dbReference>
<dbReference type="Pfam" id="PF02746">
    <property type="entry name" value="MR_MLE_N"/>
    <property type="match status" value="1"/>
</dbReference>
<keyword evidence="2" id="KW-0479">Metal-binding</keyword>
<organism evidence="5 6">
    <name type="scientific">Candidatus Staskawiczbacteria bacterium RIFCSPLOWO2_01_FULL_37_25b</name>
    <dbReference type="NCBI Taxonomy" id="1802213"/>
    <lineage>
        <taxon>Bacteria</taxon>
        <taxon>Candidatus Staskawicziibacteriota</taxon>
    </lineage>
</organism>
<dbReference type="InterPro" id="IPR013342">
    <property type="entry name" value="Mandelate_racemase_C"/>
</dbReference>
<feature type="domain" description="Mandelate racemase/muconate lactonizing enzyme C-terminal" evidence="4">
    <location>
        <begin position="147"/>
        <end position="243"/>
    </location>
</feature>
<evidence type="ECO:0000256" key="1">
    <source>
        <dbReference type="ARBA" id="ARBA00008031"/>
    </source>
</evidence>
<dbReference type="GO" id="GO:0046872">
    <property type="term" value="F:metal ion binding"/>
    <property type="evidence" value="ECO:0007669"/>
    <property type="project" value="UniProtKB-KW"/>
</dbReference>
<proteinExistence type="inferred from homology"/>
<evidence type="ECO:0000313" key="6">
    <source>
        <dbReference type="Proteomes" id="UP000178826"/>
    </source>
</evidence>
<dbReference type="SFLD" id="SFLDG00180">
    <property type="entry name" value="muconate_cycloisomerase"/>
    <property type="match status" value="1"/>
</dbReference>
<protein>
    <recommendedName>
        <fullName evidence="4">Mandelate racemase/muconate lactonizing enzyme C-terminal domain-containing protein</fullName>
    </recommendedName>
</protein>
<dbReference type="PANTHER" id="PTHR48073">
    <property type="entry name" value="O-SUCCINYLBENZOATE SYNTHASE-RELATED"/>
    <property type="match status" value="1"/>
</dbReference>
<dbReference type="EMBL" id="MHOZ01000017">
    <property type="protein sequence ID" value="OGZ73797.1"/>
    <property type="molecule type" value="Genomic_DNA"/>
</dbReference>
<evidence type="ECO:0000313" key="5">
    <source>
        <dbReference type="EMBL" id="OGZ73797.1"/>
    </source>
</evidence>
<dbReference type="InterPro" id="IPR029017">
    <property type="entry name" value="Enolase-like_N"/>
</dbReference>